<keyword evidence="4 8" id="KW-0822">Tryptophan biosynthesis</keyword>
<dbReference type="PANTHER" id="PTHR43406:SF1">
    <property type="entry name" value="TRYPTOPHAN SYNTHASE ALPHA CHAIN, CHLOROPLASTIC"/>
    <property type="match status" value="1"/>
</dbReference>
<keyword evidence="3 8" id="KW-0028">Amino-acid biosynthesis</keyword>
<comment type="pathway">
    <text evidence="1 8">Amino-acid biosynthesis; L-tryptophan biosynthesis; L-tryptophan from chorismate: step 5/5.</text>
</comment>
<dbReference type="InterPro" id="IPR002028">
    <property type="entry name" value="Trp_synthase_suA"/>
</dbReference>
<keyword evidence="6 8" id="KW-0456">Lyase</keyword>
<dbReference type="PROSITE" id="PS00167">
    <property type="entry name" value="TRP_SYNTHASE_ALPHA"/>
    <property type="match status" value="1"/>
</dbReference>
<dbReference type="InterPro" id="IPR018204">
    <property type="entry name" value="Trp_synthase_alpha_AS"/>
</dbReference>
<reference evidence="10 11" key="1">
    <citation type="submission" date="2022-05" db="EMBL/GenBank/DDBJ databases">
        <title>Seasonal and diel survey of microbial diversity of the Tyrrhenian coast.</title>
        <authorList>
            <person name="Gattoni G."/>
            <person name="Corral P."/>
        </authorList>
    </citation>
    <scope>NUCLEOTIDE SEQUENCE [LARGE SCALE GENOMIC DNA]</scope>
    <source>
        <strain evidence="10 11">V10</strain>
    </source>
</reference>
<sequence length="263" mass="27382">MTRIDTTFAKLKSEGRKAFVSYIMAGDPDTAASLDIMRGLPGAGVDIIELGVPFTDPMADGPTIQLAGQRALDGGQTLEKTLQMVRDFRTENDTTPIVLMGYYNPIYSRGVDRFLTDAKVAGVDGLIVVDLPPEEDSELCVPAQAAGLNFIRLATPTTDAARLPKVLQNTSGFVYYVSITGITGAAAAQAADVAPEVARIKAATDLPVIVGFGISTPDTAQEIASVADGCVVGSAIVKQIADGKPLAEVLGYVAGLAEGAHRG</sequence>
<evidence type="ECO:0000256" key="1">
    <source>
        <dbReference type="ARBA" id="ARBA00004733"/>
    </source>
</evidence>
<dbReference type="RefSeq" id="WP_249060821.1">
    <property type="nucleotide sequence ID" value="NZ_JALZWP010000027.1"/>
</dbReference>
<protein>
    <recommendedName>
        <fullName evidence="8">Tryptophan synthase alpha chain</fullName>
        <ecNumber evidence="8">4.2.1.20</ecNumber>
    </recommendedName>
</protein>
<dbReference type="HAMAP" id="MF_00131">
    <property type="entry name" value="Trp_synth_alpha"/>
    <property type="match status" value="1"/>
</dbReference>
<comment type="subunit">
    <text evidence="2 8">Tetramer of two alpha and two beta chains.</text>
</comment>
<evidence type="ECO:0000256" key="7">
    <source>
        <dbReference type="ARBA" id="ARBA00049047"/>
    </source>
</evidence>
<evidence type="ECO:0000256" key="4">
    <source>
        <dbReference type="ARBA" id="ARBA00022822"/>
    </source>
</evidence>
<dbReference type="InterPro" id="IPR011060">
    <property type="entry name" value="RibuloseP-bd_barrel"/>
</dbReference>
<dbReference type="GO" id="GO:0004834">
    <property type="term" value="F:tryptophan synthase activity"/>
    <property type="evidence" value="ECO:0007669"/>
    <property type="project" value="UniProtKB-EC"/>
</dbReference>
<proteinExistence type="inferred from homology"/>
<evidence type="ECO:0000256" key="9">
    <source>
        <dbReference type="RuleBase" id="RU003662"/>
    </source>
</evidence>
<comment type="function">
    <text evidence="8">The alpha subunit is responsible for the aldol cleavage of indoleglycerol phosphate to indole and glyceraldehyde 3-phosphate.</text>
</comment>
<evidence type="ECO:0000313" key="10">
    <source>
        <dbReference type="EMBL" id="MCL1630175.1"/>
    </source>
</evidence>
<evidence type="ECO:0000256" key="5">
    <source>
        <dbReference type="ARBA" id="ARBA00023141"/>
    </source>
</evidence>
<name>A0ABT0M6Z9_9RHOB</name>
<evidence type="ECO:0000256" key="3">
    <source>
        <dbReference type="ARBA" id="ARBA00022605"/>
    </source>
</evidence>
<dbReference type="PANTHER" id="PTHR43406">
    <property type="entry name" value="TRYPTOPHAN SYNTHASE, ALPHA CHAIN"/>
    <property type="match status" value="1"/>
</dbReference>
<evidence type="ECO:0000256" key="8">
    <source>
        <dbReference type="HAMAP-Rule" id="MF_00131"/>
    </source>
</evidence>
<dbReference type="NCBIfam" id="TIGR00262">
    <property type="entry name" value="trpA"/>
    <property type="match status" value="1"/>
</dbReference>
<dbReference type="SUPFAM" id="SSF51366">
    <property type="entry name" value="Ribulose-phoshate binding barrel"/>
    <property type="match status" value="1"/>
</dbReference>
<dbReference type="EMBL" id="JALZWP010000027">
    <property type="protein sequence ID" value="MCL1630175.1"/>
    <property type="molecule type" value="Genomic_DNA"/>
</dbReference>
<organism evidence="10 11">
    <name type="scientific">Roseinatronobacter domitianus</name>
    <dbReference type="NCBI Taxonomy" id="2940293"/>
    <lineage>
        <taxon>Bacteria</taxon>
        <taxon>Pseudomonadati</taxon>
        <taxon>Pseudomonadota</taxon>
        <taxon>Alphaproteobacteria</taxon>
        <taxon>Rhodobacterales</taxon>
        <taxon>Paracoccaceae</taxon>
        <taxon>Roseinatronobacter</taxon>
    </lineage>
</organism>
<dbReference type="Proteomes" id="UP001202550">
    <property type="component" value="Unassembled WGS sequence"/>
</dbReference>
<keyword evidence="5 8" id="KW-0057">Aromatic amino acid biosynthesis</keyword>
<evidence type="ECO:0000256" key="2">
    <source>
        <dbReference type="ARBA" id="ARBA00011270"/>
    </source>
</evidence>
<evidence type="ECO:0000313" key="11">
    <source>
        <dbReference type="Proteomes" id="UP001202550"/>
    </source>
</evidence>
<accession>A0ABT0M6Z9</accession>
<feature type="active site" description="Proton acceptor" evidence="8">
    <location>
        <position position="60"/>
    </location>
</feature>
<feature type="active site" description="Proton acceptor" evidence="8">
    <location>
        <position position="49"/>
    </location>
</feature>
<evidence type="ECO:0000256" key="6">
    <source>
        <dbReference type="ARBA" id="ARBA00023239"/>
    </source>
</evidence>
<dbReference type="Pfam" id="PF00290">
    <property type="entry name" value="Trp_syntA"/>
    <property type="match status" value="1"/>
</dbReference>
<dbReference type="InterPro" id="IPR013785">
    <property type="entry name" value="Aldolase_TIM"/>
</dbReference>
<gene>
    <name evidence="8 10" type="primary">trpA</name>
    <name evidence="10" type="ORF">M3N55_15750</name>
</gene>
<dbReference type="Gene3D" id="3.20.20.70">
    <property type="entry name" value="Aldolase class I"/>
    <property type="match status" value="1"/>
</dbReference>
<keyword evidence="11" id="KW-1185">Reference proteome</keyword>
<comment type="catalytic activity">
    <reaction evidence="7 8">
        <text>(1S,2R)-1-C-(indol-3-yl)glycerol 3-phosphate + L-serine = D-glyceraldehyde 3-phosphate + L-tryptophan + H2O</text>
        <dbReference type="Rhea" id="RHEA:10532"/>
        <dbReference type="ChEBI" id="CHEBI:15377"/>
        <dbReference type="ChEBI" id="CHEBI:33384"/>
        <dbReference type="ChEBI" id="CHEBI:57912"/>
        <dbReference type="ChEBI" id="CHEBI:58866"/>
        <dbReference type="ChEBI" id="CHEBI:59776"/>
        <dbReference type="EC" id="4.2.1.20"/>
    </reaction>
</comment>
<dbReference type="EC" id="4.2.1.20" evidence="8"/>
<comment type="similarity">
    <text evidence="8 9">Belongs to the TrpA family.</text>
</comment>
<comment type="caution">
    <text evidence="10">The sequence shown here is derived from an EMBL/GenBank/DDBJ whole genome shotgun (WGS) entry which is preliminary data.</text>
</comment>
<dbReference type="CDD" id="cd04724">
    <property type="entry name" value="Tryptophan_synthase_alpha"/>
    <property type="match status" value="1"/>
</dbReference>